<feature type="compositionally biased region" description="Basic and acidic residues" evidence="1">
    <location>
        <begin position="275"/>
        <end position="286"/>
    </location>
</feature>
<feature type="compositionally biased region" description="Polar residues" evidence="1">
    <location>
        <begin position="254"/>
        <end position="265"/>
    </location>
</feature>
<feature type="compositionally biased region" description="Polar residues" evidence="1">
    <location>
        <begin position="449"/>
        <end position="471"/>
    </location>
</feature>
<sequence>MNVVALRWSCVWGGKDKDDTGWRRFLVFARLTKQRGKTDYVALFTYFSFKGWVRIVFAEGPRVVINTFTLASVFRADLVPKGQLVGLSMFSKFIENIEHLYMQNKMQVIILCSMTFTTVLWVFAMLQLLLACILFIFFLWHLIGDDSLRKYCKDRIDKRVSEIVNDNHKKGLRKDIQKAGLPRAPTIPVPAMVALEKPSYEKPNYTISVTQRQPTIPNLPEMERGRTPKPLSRAPTSSTVASSMRPGMGRSHTIRSNDSFDSNSGLVPGQAPMGYDERGRTREYTDRQQQWGPPPPVPYLQGGNGGSDGRRTPAQSNSGRSDGGRTPAPREVPNYPMQNIHSQSSQNGRLPFAADRPGRQQTQDEYGNMPLREQGQSWEQNQGQYDARPGPPTISGSGRSNYDPAQGRFPTAVRAGDQWQQERFPIAARPQDPQQQQYYNDQSPQQTQSPIQYYNNGDPPQQMESPYNYYSQQEQEQQEQEQRGHYPPQQQQQLQQLPQKPQPTAYEYFPPSQQQQQPQFYQQPITAQPKLSQLRTQNIVPITGGYKRPVYTPASAIAPTTANNFDFSDLPMSNFLGQGDSAQTRSATTPQRAPLEMPIRSATARPDVGRGDFGVIRPIQRSATSAVREATGGVGF</sequence>
<feature type="compositionally biased region" description="Polar residues" evidence="1">
    <location>
        <begin position="374"/>
        <end position="384"/>
    </location>
</feature>
<dbReference type="PANTHER" id="PTHR36424:SF1">
    <property type="entry name" value="LOW AFFINITY K(+) TRANSPORTER 1-RELATED"/>
    <property type="match status" value="1"/>
</dbReference>
<feature type="region of interest" description="Disordered" evidence="1">
    <location>
        <begin position="429"/>
        <end position="520"/>
    </location>
</feature>
<keyword evidence="2" id="KW-0472">Membrane</keyword>
<feature type="compositionally biased region" description="Low complexity" evidence="1">
    <location>
        <begin position="487"/>
        <end position="520"/>
    </location>
</feature>
<gene>
    <name evidence="3" type="primary">KCH1</name>
    <name evidence="3" type="ORF">Q9L58_000387</name>
</gene>
<keyword evidence="2" id="KW-1133">Transmembrane helix</keyword>
<dbReference type="InterPro" id="IPR031606">
    <property type="entry name" value="Kch1/2"/>
</dbReference>
<keyword evidence="2" id="KW-0812">Transmembrane</keyword>
<organism evidence="3 4">
    <name type="scientific">Discina gigas</name>
    <dbReference type="NCBI Taxonomy" id="1032678"/>
    <lineage>
        <taxon>Eukaryota</taxon>
        <taxon>Fungi</taxon>
        <taxon>Dikarya</taxon>
        <taxon>Ascomycota</taxon>
        <taxon>Pezizomycotina</taxon>
        <taxon>Pezizomycetes</taxon>
        <taxon>Pezizales</taxon>
        <taxon>Discinaceae</taxon>
        <taxon>Discina</taxon>
    </lineage>
</organism>
<keyword evidence="4" id="KW-1185">Reference proteome</keyword>
<protein>
    <submittedName>
        <fullName evidence="3">Potassium transporter</fullName>
    </submittedName>
</protein>
<feature type="compositionally biased region" description="Polar residues" evidence="1">
    <location>
        <begin position="336"/>
        <end position="348"/>
    </location>
</feature>
<proteinExistence type="predicted"/>
<feature type="compositionally biased region" description="Low complexity" evidence="1">
    <location>
        <begin position="430"/>
        <end position="448"/>
    </location>
</feature>
<dbReference type="Proteomes" id="UP001447188">
    <property type="component" value="Unassembled WGS sequence"/>
</dbReference>
<comment type="caution">
    <text evidence="3">The sequence shown here is derived from an EMBL/GenBank/DDBJ whole genome shotgun (WGS) entry which is preliminary data.</text>
</comment>
<name>A0ABR3GX99_9PEZI</name>
<evidence type="ECO:0000313" key="4">
    <source>
        <dbReference type="Proteomes" id="UP001447188"/>
    </source>
</evidence>
<dbReference type="Pfam" id="PF16944">
    <property type="entry name" value="KCH"/>
    <property type="match status" value="1"/>
</dbReference>
<evidence type="ECO:0000256" key="2">
    <source>
        <dbReference type="SAM" id="Phobius"/>
    </source>
</evidence>
<evidence type="ECO:0000256" key="1">
    <source>
        <dbReference type="SAM" id="MobiDB-lite"/>
    </source>
</evidence>
<evidence type="ECO:0000313" key="3">
    <source>
        <dbReference type="EMBL" id="KAL0640420.1"/>
    </source>
</evidence>
<feature type="region of interest" description="Disordered" evidence="1">
    <location>
        <begin position="211"/>
        <end position="409"/>
    </location>
</feature>
<reference evidence="3 4" key="1">
    <citation type="submission" date="2024-02" db="EMBL/GenBank/DDBJ databases">
        <title>Discinaceae phylogenomics.</title>
        <authorList>
            <person name="Dirks A.C."/>
            <person name="James T.Y."/>
        </authorList>
    </citation>
    <scope>NUCLEOTIDE SEQUENCE [LARGE SCALE GENOMIC DNA]</scope>
    <source>
        <strain evidence="3 4">ACD0624</strain>
    </source>
</reference>
<feature type="transmembrane region" description="Helical" evidence="2">
    <location>
        <begin position="108"/>
        <end position="140"/>
    </location>
</feature>
<accession>A0ABR3GX99</accession>
<dbReference type="PANTHER" id="PTHR36424">
    <property type="entry name" value="PHEROMONE-REGULATED MEMBRANE PROTEIN 6"/>
    <property type="match status" value="1"/>
</dbReference>
<dbReference type="EMBL" id="JBBBZM010000003">
    <property type="protein sequence ID" value="KAL0640420.1"/>
    <property type="molecule type" value="Genomic_DNA"/>
</dbReference>